<dbReference type="InterPro" id="IPR036187">
    <property type="entry name" value="DNA_mismatch_repair_MutS_sf"/>
</dbReference>
<evidence type="ECO:0000259" key="7">
    <source>
        <dbReference type="PROSITE" id="PS00486"/>
    </source>
</evidence>
<dbReference type="GO" id="GO:0005634">
    <property type="term" value="C:nucleus"/>
    <property type="evidence" value="ECO:0007669"/>
    <property type="project" value="TreeGrafter"/>
</dbReference>
<feature type="domain" description="DNA mismatch repair proteins mutS family" evidence="7">
    <location>
        <begin position="750"/>
        <end position="766"/>
    </location>
</feature>
<dbReference type="AlphaFoldDB" id="A0A5N6ZGP8"/>
<proteinExistence type="inferred from homology"/>
<dbReference type="InterPro" id="IPR000432">
    <property type="entry name" value="DNA_mismatch_repair_MutS_C"/>
</dbReference>
<dbReference type="SMART" id="SM00534">
    <property type="entry name" value="MUTSac"/>
    <property type="match status" value="1"/>
</dbReference>
<dbReference type="GO" id="GO:0006298">
    <property type="term" value="P:mismatch repair"/>
    <property type="evidence" value="ECO:0007669"/>
    <property type="project" value="InterPro"/>
</dbReference>
<dbReference type="InterPro" id="IPR036678">
    <property type="entry name" value="MutS_con_dom_sf"/>
</dbReference>
<dbReference type="Proteomes" id="UP000327118">
    <property type="component" value="Unassembled WGS sequence"/>
</dbReference>
<dbReference type="GO" id="GO:0007131">
    <property type="term" value="P:reciprocal meiotic recombination"/>
    <property type="evidence" value="ECO:0007669"/>
    <property type="project" value="TreeGrafter"/>
</dbReference>
<dbReference type="GO" id="GO:0140664">
    <property type="term" value="F:ATP-dependent DNA damage sensor activity"/>
    <property type="evidence" value="ECO:0007669"/>
    <property type="project" value="InterPro"/>
</dbReference>
<dbReference type="EMBL" id="ML739036">
    <property type="protein sequence ID" value="KAE8356655.1"/>
    <property type="molecule type" value="Genomic_DNA"/>
</dbReference>
<dbReference type="InterPro" id="IPR007861">
    <property type="entry name" value="DNA_mismatch_repair_MutS_clamp"/>
</dbReference>
<evidence type="ECO:0000313" key="9">
    <source>
        <dbReference type="Proteomes" id="UP000327118"/>
    </source>
</evidence>
<evidence type="ECO:0000256" key="1">
    <source>
        <dbReference type="ARBA" id="ARBA00006271"/>
    </source>
</evidence>
<evidence type="ECO:0000256" key="5">
    <source>
        <dbReference type="ARBA" id="ARBA00023254"/>
    </source>
</evidence>
<evidence type="ECO:0000256" key="4">
    <source>
        <dbReference type="ARBA" id="ARBA00023125"/>
    </source>
</evidence>
<name>A0A5N6ZGP8_9EURO</name>
<dbReference type="InterPro" id="IPR007860">
    <property type="entry name" value="DNA_mmatch_repair_MutS_con_dom"/>
</dbReference>
<keyword evidence="2" id="KW-0547">Nucleotide-binding</keyword>
<dbReference type="SUPFAM" id="SSF52540">
    <property type="entry name" value="P-loop containing nucleoside triphosphate hydrolases"/>
    <property type="match status" value="1"/>
</dbReference>
<dbReference type="PANTHER" id="PTHR11361">
    <property type="entry name" value="DNA MISMATCH REPAIR PROTEIN MUTS FAMILY MEMBER"/>
    <property type="match status" value="1"/>
</dbReference>
<feature type="compositionally biased region" description="Acidic residues" evidence="6">
    <location>
        <begin position="925"/>
        <end position="938"/>
    </location>
</feature>
<dbReference type="SUPFAM" id="SSF48334">
    <property type="entry name" value="DNA repair protein MutS, domain III"/>
    <property type="match status" value="1"/>
</dbReference>
<dbReference type="InterPro" id="IPR045076">
    <property type="entry name" value="MutS"/>
</dbReference>
<dbReference type="SMART" id="SM00533">
    <property type="entry name" value="MUTSd"/>
    <property type="match status" value="1"/>
</dbReference>
<dbReference type="Pfam" id="PF05192">
    <property type="entry name" value="MutS_III"/>
    <property type="match status" value="1"/>
</dbReference>
<dbReference type="Pfam" id="PF05190">
    <property type="entry name" value="MutS_IV"/>
    <property type="match status" value="1"/>
</dbReference>
<gene>
    <name evidence="8" type="ORF">BDV28DRAFT_164218</name>
</gene>
<dbReference type="GO" id="GO:0005524">
    <property type="term" value="F:ATP binding"/>
    <property type="evidence" value="ECO:0007669"/>
    <property type="project" value="UniProtKB-KW"/>
</dbReference>
<keyword evidence="4" id="KW-0238">DNA-binding</keyword>
<dbReference type="PANTHER" id="PTHR11361:SF21">
    <property type="entry name" value="MUTS PROTEIN HOMOLOG 4"/>
    <property type="match status" value="1"/>
</dbReference>
<accession>A0A5N6ZGP8</accession>
<dbReference type="Gene3D" id="3.30.420.110">
    <property type="entry name" value="MutS, connector domain"/>
    <property type="match status" value="1"/>
</dbReference>
<protein>
    <submittedName>
        <fullName evidence="8">Muts domain V-domain-containing protein</fullName>
    </submittedName>
</protein>
<feature type="compositionally biased region" description="Basic and acidic residues" evidence="6">
    <location>
        <begin position="946"/>
        <end position="956"/>
    </location>
</feature>
<dbReference type="SUPFAM" id="SSF53150">
    <property type="entry name" value="DNA repair protein MutS, domain II"/>
    <property type="match status" value="1"/>
</dbReference>
<evidence type="ECO:0000256" key="2">
    <source>
        <dbReference type="ARBA" id="ARBA00022741"/>
    </source>
</evidence>
<keyword evidence="3" id="KW-0067">ATP-binding</keyword>
<organism evidence="8 9">
    <name type="scientific">Aspergillus coremiiformis</name>
    <dbReference type="NCBI Taxonomy" id="138285"/>
    <lineage>
        <taxon>Eukaryota</taxon>
        <taxon>Fungi</taxon>
        <taxon>Dikarya</taxon>
        <taxon>Ascomycota</taxon>
        <taxon>Pezizomycotina</taxon>
        <taxon>Eurotiomycetes</taxon>
        <taxon>Eurotiomycetidae</taxon>
        <taxon>Eurotiales</taxon>
        <taxon>Aspergillaceae</taxon>
        <taxon>Aspergillus</taxon>
        <taxon>Aspergillus subgen. Circumdati</taxon>
    </lineage>
</organism>
<dbReference type="InterPro" id="IPR027417">
    <property type="entry name" value="P-loop_NTPase"/>
</dbReference>
<dbReference type="FunFam" id="3.40.50.300:FF:002054">
    <property type="entry name" value="DNA mismatch repair protein MSH4"/>
    <property type="match status" value="1"/>
</dbReference>
<dbReference type="Pfam" id="PF00488">
    <property type="entry name" value="MutS_V"/>
    <property type="match status" value="1"/>
</dbReference>
<sequence length="986" mass="109392">MQDTSTLISDPHVTPLGLRFPFLIVEAKAGATGGNLYQAQNQAAVGGSAALLILKSLLGLQDVQDLNRENQDHVEASNKSGQASPDIKLNLVFSVTTEGPVHELWLHFRTPKKEEFYMVCIGTWRTTLKDGSLNFLRHLSAILRWGNASSLGLTDSFVPLSRQSSGPLRTRPTTTATSVASQDIVCAVSESRGISSTVGLTFVNLSTAEAVLCQICDSQTYVKTVTKIGVFEPTEILLMNTATDSKLFYIIQENIPETTFTFLDRRDWSEKTGHEYVDRLAFPEDIESIKITLGGNYFAACCFAAVLKYVELELNKTFTSHSLRIRFEPSQGSMLIDLSTIVSLELIQNLQNARSKDSLLGLLGETLTPMGGRLLRANILQPSTEVSKLLARFDAVEDLSTKGEMFVSIRQALKGFIDADKLLTSLILVPTKRTFQYVEQSVNNVIMLKTYLCAPVGHRAIEDLIESTLNEYVTYQTRPLDLRNQRIYCVRAGVNSLLDVARQTYKEANMDAADLIAKLSESHGLALDLKFDTARQYYISISAAEIDNLPEVFINVYRKKNRLECQTLDLVKLNQKIIDAHNEVINMSDQTVQELIQNIRSEIANLFRISEAIAMLDMLSAFAQLATCHEYVRAELTDVLAIKAGRHPIREKIHTKKFIPNDAYATQQSRFQIITGCNMSGKSTYIRSLALMTIMAQIGSFVPAEYASFPIVHQLFARVSTSDDLEANVSTFAAEMREMAFILRNIEPRSMVIVDELGRGTSTTDGLAIAIAIAEALVESRALIWFVTHFHDLAVIMAERSGVVSLHLAAEISPDTSKMTMLYKLTEGPDTNRFYGLALAKLVDLPPGVLETAQSVSEKLNQLAQRRHSKSKALAVSRKRNLILSLKEQLLQAQKGKMQGETLRSWLKRLQDEFALRMAAIDEDMSVSSDVEDKEEQEGSSSSRNGEVRSDPEETSVHLATAPVAERSVIEISSDDDSQDAVLLSD</sequence>
<dbReference type="Gene3D" id="3.40.50.300">
    <property type="entry name" value="P-loop containing nucleotide triphosphate hydrolases"/>
    <property type="match status" value="1"/>
</dbReference>
<keyword evidence="5" id="KW-0469">Meiosis</keyword>
<evidence type="ECO:0000313" key="8">
    <source>
        <dbReference type="EMBL" id="KAE8356655.1"/>
    </source>
</evidence>
<evidence type="ECO:0000256" key="6">
    <source>
        <dbReference type="SAM" id="MobiDB-lite"/>
    </source>
</evidence>
<dbReference type="Gene3D" id="1.10.1420.10">
    <property type="match status" value="2"/>
</dbReference>
<dbReference type="OrthoDB" id="276261at2759"/>
<dbReference type="PROSITE" id="PS00486">
    <property type="entry name" value="DNA_MISMATCH_REPAIR_2"/>
    <property type="match status" value="1"/>
</dbReference>
<comment type="similarity">
    <text evidence="1">Belongs to the DNA mismatch repair MutS family.</text>
</comment>
<evidence type="ECO:0000256" key="3">
    <source>
        <dbReference type="ARBA" id="ARBA00022840"/>
    </source>
</evidence>
<reference evidence="9" key="1">
    <citation type="submission" date="2019-04" db="EMBL/GenBank/DDBJ databases">
        <title>Friends and foes A comparative genomics studyof 23 Aspergillus species from section Flavi.</title>
        <authorList>
            <consortium name="DOE Joint Genome Institute"/>
            <person name="Kjaerbolling I."/>
            <person name="Vesth T."/>
            <person name="Frisvad J.C."/>
            <person name="Nybo J.L."/>
            <person name="Theobald S."/>
            <person name="Kildgaard S."/>
            <person name="Isbrandt T."/>
            <person name="Kuo A."/>
            <person name="Sato A."/>
            <person name="Lyhne E.K."/>
            <person name="Kogle M.E."/>
            <person name="Wiebenga A."/>
            <person name="Kun R.S."/>
            <person name="Lubbers R.J."/>
            <person name="Makela M.R."/>
            <person name="Barry K."/>
            <person name="Chovatia M."/>
            <person name="Clum A."/>
            <person name="Daum C."/>
            <person name="Haridas S."/>
            <person name="He G."/>
            <person name="LaButti K."/>
            <person name="Lipzen A."/>
            <person name="Mondo S."/>
            <person name="Riley R."/>
            <person name="Salamov A."/>
            <person name="Simmons B.A."/>
            <person name="Magnuson J.K."/>
            <person name="Henrissat B."/>
            <person name="Mortensen U.H."/>
            <person name="Larsen T.O."/>
            <person name="Devries R.P."/>
            <person name="Grigoriev I.V."/>
            <person name="Machida M."/>
            <person name="Baker S.E."/>
            <person name="Andersen M.R."/>
        </authorList>
    </citation>
    <scope>NUCLEOTIDE SEQUENCE [LARGE SCALE GENOMIC DNA]</scope>
    <source>
        <strain evidence="9">CBS 553.77</strain>
    </source>
</reference>
<dbReference type="GO" id="GO:0030983">
    <property type="term" value="F:mismatched DNA binding"/>
    <property type="evidence" value="ECO:0007669"/>
    <property type="project" value="InterPro"/>
</dbReference>
<dbReference type="Pfam" id="PF05188">
    <property type="entry name" value="MutS_II"/>
    <property type="match status" value="1"/>
</dbReference>
<dbReference type="InterPro" id="IPR007696">
    <property type="entry name" value="DNA_mismatch_repair_MutS_core"/>
</dbReference>
<keyword evidence="9" id="KW-1185">Reference proteome</keyword>
<feature type="region of interest" description="Disordered" evidence="6">
    <location>
        <begin position="925"/>
        <end position="986"/>
    </location>
</feature>